<dbReference type="InterPro" id="IPR013766">
    <property type="entry name" value="Thioredoxin_domain"/>
</dbReference>
<dbReference type="PANTHER" id="PTHR45663">
    <property type="entry name" value="GEO12009P1"/>
    <property type="match status" value="1"/>
</dbReference>
<keyword evidence="5" id="KW-0676">Redox-active center</keyword>
<organism evidence="8 9">
    <name type="scientific">Novosphingobium organovorum</name>
    <dbReference type="NCBI Taxonomy" id="2930092"/>
    <lineage>
        <taxon>Bacteria</taxon>
        <taxon>Pseudomonadati</taxon>
        <taxon>Pseudomonadota</taxon>
        <taxon>Alphaproteobacteria</taxon>
        <taxon>Sphingomonadales</taxon>
        <taxon>Sphingomonadaceae</taxon>
        <taxon>Novosphingobium</taxon>
    </lineage>
</organism>
<evidence type="ECO:0000256" key="6">
    <source>
        <dbReference type="PIRNR" id="PIRNR000077"/>
    </source>
</evidence>
<dbReference type="Gene3D" id="3.40.30.10">
    <property type="entry name" value="Glutaredoxin"/>
    <property type="match status" value="1"/>
</dbReference>
<gene>
    <name evidence="8" type="ORF">MTR62_07410</name>
</gene>
<proteinExistence type="inferred from homology"/>
<evidence type="ECO:0000256" key="3">
    <source>
        <dbReference type="ARBA" id="ARBA00022982"/>
    </source>
</evidence>
<comment type="similarity">
    <text evidence="1 6">Belongs to the thioredoxin family.</text>
</comment>
<dbReference type="SUPFAM" id="SSF52833">
    <property type="entry name" value="Thioredoxin-like"/>
    <property type="match status" value="1"/>
</dbReference>
<dbReference type="PRINTS" id="PR00421">
    <property type="entry name" value="THIOREDOXIN"/>
</dbReference>
<dbReference type="RefSeq" id="WP_244018530.1">
    <property type="nucleotide sequence ID" value="NZ_JALHLF010000019.1"/>
</dbReference>
<feature type="domain" description="Thioredoxin" evidence="7">
    <location>
        <begin position="1"/>
        <end position="107"/>
    </location>
</feature>
<dbReference type="EMBL" id="JALHLF010000019">
    <property type="protein sequence ID" value="MCJ2182518.1"/>
    <property type="molecule type" value="Genomic_DNA"/>
</dbReference>
<sequence>MADVKSLNAASFPAFLADHSKVKVVRFWATWCRPCTMLEPTYEALADELADIADFGEVDIDKASDVSGALGIRSVPTVLVIKGTTAVASIVGSNAKSSYLEAIRKAV</sequence>
<comment type="caution">
    <text evidence="8">The sequence shown here is derived from an EMBL/GenBank/DDBJ whole genome shotgun (WGS) entry which is preliminary data.</text>
</comment>
<evidence type="ECO:0000259" key="7">
    <source>
        <dbReference type="PROSITE" id="PS51352"/>
    </source>
</evidence>
<keyword evidence="2" id="KW-0813">Transport</keyword>
<dbReference type="PROSITE" id="PS51352">
    <property type="entry name" value="THIOREDOXIN_2"/>
    <property type="match status" value="1"/>
</dbReference>
<evidence type="ECO:0000256" key="2">
    <source>
        <dbReference type="ARBA" id="ARBA00022448"/>
    </source>
</evidence>
<name>A0ABT0BBV3_9SPHN</name>
<keyword evidence="4" id="KW-1015">Disulfide bond</keyword>
<accession>A0ABT0BBV3</accession>
<evidence type="ECO:0000256" key="4">
    <source>
        <dbReference type="ARBA" id="ARBA00023157"/>
    </source>
</evidence>
<dbReference type="Pfam" id="PF00085">
    <property type="entry name" value="Thioredoxin"/>
    <property type="match status" value="1"/>
</dbReference>
<protein>
    <recommendedName>
        <fullName evidence="6">Thioredoxin</fullName>
    </recommendedName>
</protein>
<dbReference type="PANTHER" id="PTHR45663:SF11">
    <property type="entry name" value="GEO12009P1"/>
    <property type="match status" value="1"/>
</dbReference>
<dbReference type="Proteomes" id="UP001162881">
    <property type="component" value="Unassembled WGS sequence"/>
</dbReference>
<evidence type="ECO:0000256" key="1">
    <source>
        <dbReference type="ARBA" id="ARBA00008987"/>
    </source>
</evidence>
<dbReference type="CDD" id="cd02947">
    <property type="entry name" value="TRX_family"/>
    <property type="match status" value="1"/>
</dbReference>
<evidence type="ECO:0000313" key="9">
    <source>
        <dbReference type="Proteomes" id="UP001162881"/>
    </source>
</evidence>
<keyword evidence="9" id="KW-1185">Reference proteome</keyword>
<evidence type="ECO:0000256" key="5">
    <source>
        <dbReference type="ARBA" id="ARBA00023284"/>
    </source>
</evidence>
<dbReference type="InterPro" id="IPR036249">
    <property type="entry name" value="Thioredoxin-like_sf"/>
</dbReference>
<dbReference type="PIRSF" id="PIRSF000077">
    <property type="entry name" value="Thioredoxin"/>
    <property type="match status" value="1"/>
</dbReference>
<dbReference type="InterPro" id="IPR005746">
    <property type="entry name" value="Thioredoxin"/>
</dbReference>
<reference evidence="8" key="1">
    <citation type="submission" date="2022-03" db="EMBL/GenBank/DDBJ databases">
        <title>Identification of a novel bacterium isolated from mangrove sediments.</title>
        <authorList>
            <person name="Pan X."/>
        </authorList>
    </citation>
    <scope>NUCLEOTIDE SEQUENCE</scope>
    <source>
        <strain evidence="8">B1949</strain>
    </source>
</reference>
<evidence type="ECO:0000313" key="8">
    <source>
        <dbReference type="EMBL" id="MCJ2182518.1"/>
    </source>
</evidence>
<keyword evidence="3" id="KW-0249">Electron transport</keyword>